<dbReference type="PROSITE" id="PS51257">
    <property type="entry name" value="PROKAR_LIPOPROTEIN"/>
    <property type="match status" value="1"/>
</dbReference>
<keyword evidence="3" id="KW-0472">Membrane</keyword>
<dbReference type="PANTHER" id="PTHR30332:SF24">
    <property type="entry name" value="SECRETIN GSPD-RELATED"/>
    <property type="match status" value="1"/>
</dbReference>
<keyword evidence="6" id="KW-0614">Plasmid</keyword>
<evidence type="ECO:0000313" key="6">
    <source>
        <dbReference type="EMBL" id="ANJ76309.1"/>
    </source>
</evidence>
<reference evidence="7" key="1">
    <citation type="submission" date="2016-06" db="EMBL/GenBank/DDBJ databases">
        <authorList>
            <person name="Xu Y."/>
            <person name="Nagy A."/>
            <person name="Yan X."/>
            <person name="Kim S.W."/>
            <person name="Haley B."/>
            <person name="Liu N.T."/>
            <person name="Nou X."/>
        </authorList>
    </citation>
    <scope>NUCLEOTIDE SEQUENCE [LARGE SCALE GENOMIC DNA]</scope>
    <source>
        <strain evidence="7">ATCC 49129</strain>
        <plasmid evidence="7">pri-1</plasmid>
    </source>
</reference>
<dbReference type="OrthoDB" id="6638496at2"/>
<evidence type="ECO:0000256" key="4">
    <source>
        <dbReference type="RuleBase" id="RU004003"/>
    </source>
</evidence>
<organism evidence="6 7">
    <name type="scientific">Ralstonia insidiosa</name>
    <dbReference type="NCBI Taxonomy" id="190721"/>
    <lineage>
        <taxon>Bacteria</taxon>
        <taxon>Pseudomonadati</taxon>
        <taxon>Pseudomonadota</taxon>
        <taxon>Betaproteobacteria</taxon>
        <taxon>Burkholderiales</taxon>
        <taxon>Burkholderiaceae</taxon>
        <taxon>Ralstonia</taxon>
    </lineage>
</organism>
<dbReference type="Proteomes" id="UP000078572">
    <property type="component" value="Plasmid pRI-1"/>
</dbReference>
<dbReference type="GO" id="GO:0009306">
    <property type="term" value="P:protein secretion"/>
    <property type="evidence" value="ECO:0007669"/>
    <property type="project" value="InterPro"/>
</dbReference>
<dbReference type="PANTHER" id="PTHR30332">
    <property type="entry name" value="PROBABLE GENERAL SECRETION PATHWAY PROTEIN D"/>
    <property type="match status" value="1"/>
</dbReference>
<dbReference type="AlphaFoldDB" id="A0A192A7E6"/>
<sequence>MKREMKALVVMPLVAALTLSGCVSPTLERQTKGTVEDNTRLQVEGRQQLLDQILNSQKVRERDEMVNAPFLAGKAVALNREVVLPLALRKNVKVEVMFPGRRVTLPVAAERITLATGIPVKIDSDVYLPASALLPKGQAGDDAKGALAGQAAGGRAGGSLPLAAGGKGVLPPIPTATEGLGGLQGYSGAASIDTPMDVQFEPGEMALSKTLDLISTRLGINWNYDDQKGVIRFYRMVTKTWLLPVKPGSMSYTTAFKGSTMQSNNSNALNTQAQGQDAPIKSEATNISEVESVKSSIGTIMTRAGSISADPALGSITLTDTKEAVDKADEIVKFSTSVLSKMVLVRLQLIQVTTKDNGQAAVNWNAVMTKALQNIPGFQLSSISPVSLIGQSGGLNNSGSIGLNITSGGFSGTQAIVQALEELGRVSTTTEIPLSIQNRHGMYYNVRQTYSYVSGTTPATATAGGTGGVPGITTAQDQVGFKLMIYPSVTNRGSINMTVSIDQSTLQGLDKFTSGSGANQQTVQLPNTNGEGATIDAIVNNGGTLILTGFEQKQNQFDRRGLAPDVPLIAGGSKAASTQRTTTIIILSAAVQDADS</sequence>
<dbReference type="Pfam" id="PF00263">
    <property type="entry name" value="Secretin"/>
    <property type="match status" value="1"/>
</dbReference>
<evidence type="ECO:0000256" key="1">
    <source>
        <dbReference type="ARBA" id="ARBA00004370"/>
    </source>
</evidence>
<dbReference type="InterPro" id="IPR050810">
    <property type="entry name" value="Bact_Secretion_Sys_Channel"/>
</dbReference>
<keyword evidence="2" id="KW-0732">Signal</keyword>
<dbReference type="RefSeq" id="WP_048935414.1">
    <property type="nucleotide sequence ID" value="NZ_CP016024.1"/>
</dbReference>
<comment type="subcellular location">
    <subcellularLocation>
        <location evidence="1">Membrane</location>
    </subcellularLocation>
</comment>
<dbReference type="EMBL" id="CP016024">
    <property type="protein sequence ID" value="ANJ76309.1"/>
    <property type="molecule type" value="Genomic_DNA"/>
</dbReference>
<gene>
    <name evidence="6" type="ORF">A9Y76_27275</name>
</gene>
<geneLocation type="plasmid" evidence="7">
    <name>pri-1</name>
</geneLocation>
<dbReference type="GeneID" id="61529741"/>
<feature type="domain" description="Type II/III secretion system secretin-like" evidence="5">
    <location>
        <begin position="420"/>
        <end position="591"/>
    </location>
</feature>
<accession>A0A192A7E6</accession>
<proteinExistence type="inferred from homology"/>
<dbReference type="GO" id="GO:0016020">
    <property type="term" value="C:membrane"/>
    <property type="evidence" value="ECO:0007669"/>
    <property type="project" value="UniProtKB-SubCell"/>
</dbReference>
<evidence type="ECO:0000313" key="7">
    <source>
        <dbReference type="Proteomes" id="UP000078572"/>
    </source>
</evidence>
<comment type="similarity">
    <text evidence="4">Belongs to the bacterial secretin family.</text>
</comment>
<dbReference type="InterPro" id="IPR004846">
    <property type="entry name" value="T2SS/T3SS_dom"/>
</dbReference>
<evidence type="ECO:0000256" key="3">
    <source>
        <dbReference type="ARBA" id="ARBA00023136"/>
    </source>
</evidence>
<protein>
    <recommendedName>
        <fullName evidence="5">Type II/III secretion system secretin-like domain-containing protein</fullName>
    </recommendedName>
</protein>
<evidence type="ECO:0000256" key="2">
    <source>
        <dbReference type="ARBA" id="ARBA00022729"/>
    </source>
</evidence>
<name>A0A192A7E6_9RALS</name>
<evidence type="ECO:0000259" key="5">
    <source>
        <dbReference type="Pfam" id="PF00263"/>
    </source>
</evidence>
<keyword evidence="7" id="KW-1185">Reference proteome</keyword>